<dbReference type="EMBL" id="MN739144">
    <property type="protein sequence ID" value="QHS90749.1"/>
    <property type="molecule type" value="Genomic_DNA"/>
</dbReference>
<accession>A0A6C0BGR7</accession>
<evidence type="ECO:0000313" key="1">
    <source>
        <dbReference type="EMBL" id="QHS90749.1"/>
    </source>
</evidence>
<sequence>MTLISYMSIPVTTKSGVVRYIKVDLASNQLQVKCNDGEYHVSEDLNELAEDVDMYDSEHDCGECCDHDHDFNFNNAQTSAMSLLQRCAEEFAKMHYKNDS</sequence>
<dbReference type="AlphaFoldDB" id="A0A6C0BGR7"/>
<proteinExistence type="predicted"/>
<organism evidence="1">
    <name type="scientific">viral metagenome</name>
    <dbReference type="NCBI Taxonomy" id="1070528"/>
    <lineage>
        <taxon>unclassified sequences</taxon>
        <taxon>metagenomes</taxon>
        <taxon>organismal metagenomes</taxon>
    </lineage>
</organism>
<reference evidence="1" key="1">
    <citation type="journal article" date="2020" name="Nature">
        <title>Giant virus diversity and host interactions through global metagenomics.</title>
        <authorList>
            <person name="Schulz F."/>
            <person name="Roux S."/>
            <person name="Paez-Espino D."/>
            <person name="Jungbluth S."/>
            <person name="Walsh D.A."/>
            <person name="Denef V.J."/>
            <person name="McMahon K.D."/>
            <person name="Konstantinidis K.T."/>
            <person name="Eloe-Fadrosh E.A."/>
            <person name="Kyrpides N.C."/>
            <person name="Woyke T."/>
        </authorList>
    </citation>
    <scope>NUCLEOTIDE SEQUENCE</scope>
    <source>
        <strain evidence="1">GVMAG-M-3300010354-11</strain>
    </source>
</reference>
<name>A0A6C0BGR7_9ZZZZ</name>
<protein>
    <submittedName>
        <fullName evidence="1">Uncharacterized protein</fullName>
    </submittedName>
</protein>